<dbReference type="InterPro" id="IPR016024">
    <property type="entry name" value="ARM-type_fold"/>
</dbReference>
<feature type="region of interest" description="Disordered" evidence="7">
    <location>
        <begin position="1"/>
        <end position="77"/>
    </location>
</feature>
<dbReference type="SMART" id="SM00543">
    <property type="entry name" value="MIF4G"/>
    <property type="match status" value="1"/>
</dbReference>
<dbReference type="GO" id="GO:0071013">
    <property type="term" value="C:catalytic step 2 spliceosome"/>
    <property type="evidence" value="ECO:0007669"/>
    <property type="project" value="TreeGrafter"/>
</dbReference>
<feature type="region of interest" description="Disordered" evidence="7">
    <location>
        <begin position="385"/>
        <end position="411"/>
    </location>
</feature>
<comment type="similarity">
    <text evidence="3">Belongs to the CWC22 family.</text>
</comment>
<reference evidence="9 10" key="1">
    <citation type="journal article" date="2018" name="Mol. Biol. Evol.">
        <title>Broad Genomic Sampling Reveals a Smut Pathogenic Ancestry of the Fungal Clade Ustilaginomycotina.</title>
        <authorList>
            <person name="Kijpornyongpan T."/>
            <person name="Mondo S.J."/>
            <person name="Barry K."/>
            <person name="Sandor L."/>
            <person name="Lee J."/>
            <person name="Lipzen A."/>
            <person name="Pangilinan J."/>
            <person name="LaButti K."/>
            <person name="Hainaut M."/>
            <person name="Henrissat B."/>
            <person name="Grigoriev I.V."/>
            <person name="Spatafora J.W."/>
            <person name="Aime M.C."/>
        </authorList>
    </citation>
    <scope>NUCLEOTIDE SEQUENCE [LARGE SCALE GENOMIC DNA]</scope>
    <source>
        <strain evidence="9 10">MCA 4658</strain>
    </source>
</reference>
<dbReference type="SUPFAM" id="SSF48371">
    <property type="entry name" value="ARM repeat"/>
    <property type="match status" value="1"/>
</dbReference>
<accession>A0A316WF30</accession>
<dbReference type="InterPro" id="IPR003891">
    <property type="entry name" value="Initiation_fac_eIF4g_MI"/>
</dbReference>
<dbReference type="OrthoDB" id="1924287at2759"/>
<keyword evidence="10" id="KW-1185">Reference proteome</keyword>
<evidence type="ECO:0000256" key="6">
    <source>
        <dbReference type="ARBA" id="ARBA00023242"/>
    </source>
</evidence>
<dbReference type="Gene3D" id="1.25.40.180">
    <property type="match status" value="1"/>
</dbReference>
<dbReference type="AlphaFoldDB" id="A0A316WF30"/>
<dbReference type="PROSITE" id="PS51366">
    <property type="entry name" value="MI"/>
    <property type="match status" value="1"/>
</dbReference>
<dbReference type="InParanoid" id="A0A316WF30"/>
<feature type="compositionally biased region" description="Acidic residues" evidence="7">
    <location>
        <begin position="390"/>
        <end position="402"/>
    </location>
</feature>
<evidence type="ECO:0000256" key="3">
    <source>
        <dbReference type="ARBA" id="ARBA00006856"/>
    </source>
</evidence>
<comment type="subcellular location">
    <subcellularLocation>
        <location evidence="2">Nucleus</location>
    </subcellularLocation>
</comment>
<dbReference type="PANTHER" id="PTHR18034">
    <property type="entry name" value="CELL CYCLE CONTROL PROTEIN CWF22-RELATED"/>
    <property type="match status" value="1"/>
</dbReference>
<dbReference type="GeneID" id="37034691"/>
<dbReference type="PANTHER" id="PTHR18034:SF3">
    <property type="entry name" value="PRE-MRNA-SPLICING FACTOR CWC22 HOMOLOG"/>
    <property type="match status" value="1"/>
</dbReference>
<name>A0A316WF30_9BASI</name>
<evidence type="ECO:0000256" key="5">
    <source>
        <dbReference type="ARBA" id="ARBA00023187"/>
    </source>
</evidence>
<dbReference type="Proteomes" id="UP000245783">
    <property type="component" value="Unassembled WGS sequence"/>
</dbReference>
<dbReference type="Pfam" id="PF02847">
    <property type="entry name" value="MA3"/>
    <property type="match status" value="1"/>
</dbReference>
<protein>
    <submittedName>
        <fullName evidence="9">MIF4G-domain-containing protein</fullName>
    </submittedName>
</protein>
<dbReference type="STRING" id="1522189.A0A316WF30"/>
<dbReference type="RefSeq" id="XP_025373075.1">
    <property type="nucleotide sequence ID" value="XM_025512821.1"/>
</dbReference>
<feature type="compositionally biased region" description="Basic and acidic residues" evidence="7">
    <location>
        <begin position="803"/>
        <end position="825"/>
    </location>
</feature>
<sequence>MPVASPSSSQGSSRSPTPERHTRKRSRSLSGRSDDRSRSPERRRRRRSSASLSPARNGSLKAAADKSLPTKQISNGDGEDVAAANRLEAKGADLRTQLAKLAPTRAGGAYIPPARLKALMAEAAAADSGSVEYQRMSWDALKKSITGLVNKVAEDNIKHIVPELFGGANLIRGRGLFCRSIMKAQQLSLVYTPTFAALAAIVNTKLPMIGELLVTRLVSQFRRSFKRNDKPVCSATATFLAQLVNQRVVHEVLALEILVLLLERPTDDSVEIAVTFMREVGAFLIEESPKATNSIFDRFRAVLYEGDVGKRVQYMIEVLSQVRRDRFKDNPRVPEALDLVEEDDQITHRTSLEDELNVQEVLNIFKPDPDFVSNEQAYQEIKAEILGENSDSEGSDDSDSESEGGRDGEDGRADMEALEIQDQTATNLTNLRRTIYLTIMSSASFQEAVHKLLKLQLPEGQESELCNMIIECCSQERTYNKFYGHIGERLSKLNRVWSGCFEQCFKTYFDSIHRYETNPLRNIARFFGHLLASDGISWASFEIVHMNEDDTTSSSRIFIKILFQEMIEKLGQKKLVERFKHPDMQLYFTNIFPRDNPKNTRFSINYFTAIGLGPLTEDMRAYLKDVPRLLAEQAAAAKAARGAAGSDDSSSDSDPDSDSSSVLSSSSDDSSSISSSSRSRSPPSRRRRRSSTPPRRRRSPSYSSDDSRAPRRSYKRRSPSYSSADSRAPPRRRDAYSPARSPRRRSSYSPLPPPRRRDSYSRSPSPPQGSRRRDSYSTSPRPATRRRDSYSASPPPPSRSRRRDSYSRSPPQRDRYRDQRRRDDYSASPPRSRTYRD</sequence>
<evidence type="ECO:0000313" key="9">
    <source>
        <dbReference type="EMBL" id="PWN45915.1"/>
    </source>
</evidence>
<evidence type="ECO:0000256" key="1">
    <source>
        <dbReference type="ARBA" id="ARBA00003777"/>
    </source>
</evidence>
<feature type="compositionally biased region" description="Low complexity" evidence="7">
    <location>
        <begin position="1"/>
        <end position="16"/>
    </location>
</feature>
<evidence type="ECO:0000256" key="4">
    <source>
        <dbReference type="ARBA" id="ARBA00022664"/>
    </source>
</evidence>
<comment type="function">
    <text evidence="1">Involved in pre-mRNA splicing.</text>
</comment>
<dbReference type="SMART" id="SM00544">
    <property type="entry name" value="MA3"/>
    <property type="match status" value="1"/>
</dbReference>
<dbReference type="FunCoup" id="A0A316WF30">
    <property type="interactions" value="725"/>
</dbReference>
<feature type="compositionally biased region" description="Basic residues" evidence="7">
    <location>
        <begin position="683"/>
        <end position="699"/>
    </location>
</feature>
<keyword evidence="5" id="KW-0508">mRNA splicing</keyword>
<dbReference type="InterPro" id="IPR003890">
    <property type="entry name" value="MIF4G-like_typ-3"/>
</dbReference>
<keyword evidence="4" id="KW-0507">mRNA processing</keyword>
<gene>
    <name evidence="9" type="ORF">IE81DRAFT_319758</name>
</gene>
<dbReference type="Pfam" id="PF02854">
    <property type="entry name" value="MIF4G"/>
    <property type="match status" value="1"/>
</dbReference>
<feature type="domain" description="MI" evidence="8">
    <location>
        <begin position="430"/>
        <end position="546"/>
    </location>
</feature>
<dbReference type="FunFam" id="1.25.40.180:FF:000004">
    <property type="entry name" value="pre-mRNA-splicing factor CWC22 homolog"/>
    <property type="match status" value="1"/>
</dbReference>
<dbReference type="GO" id="GO:0003723">
    <property type="term" value="F:RNA binding"/>
    <property type="evidence" value="ECO:0007669"/>
    <property type="project" value="InterPro"/>
</dbReference>
<dbReference type="GO" id="GO:0000398">
    <property type="term" value="P:mRNA splicing, via spliceosome"/>
    <property type="evidence" value="ECO:0007669"/>
    <property type="project" value="TreeGrafter"/>
</dbReference>
<dbReference type="EMBL" id="KZ819353">
    <property type="protein sequence ID" value="PWN45915.1"/>
    <property type="molecule type" value="Genomic_DNA"/>
</dbReference>
<evidence type="ECO:0000256" key="2">
    <source>
        <dbReference type="ARBA" id="ARBA00004123"/>
    </source>
</evidence>
<evidence type="ECO:0000256" key="7">
    <source>
        <dbReference type="SAM" id="MobiDB-lite"/>
    </source>
</evidence>
<feature type="region of interest" description="Disordered" evidence="7">
    <location>
        <begin position="641"/>
        <end position="837"/>
    </location>
</feature>
<organism evidence="9 10">
    <name type="scientific">Ceraceosorus guamensis</name>
    <dbReference type="NCBI Taxonomy" id="1522189"/>
    <lineage>
        <taxon>Eukaryota</taxon>
        <taxon>Fungi</taxon>
        <taxon>Dikarya</taxon>
        <taxon>Basidiomycota</taxon>
        <taxon>Ustilaginomycotina</taxon>
        <taxon>Exobasidiomycetes</taxon>
        <taxon>Ceraceosorales</taxon>
        <taxon>Ceraceosoraceae</taxon>
        <taxon>Ceraceosorus</taxon>
    </lineage>
</organism>
<feature type="compositionally biased region" description="Low complexity" evidence="7">
    <location>
        <begin position="658"/>
        <end position="682"/>
    </location>
</feature>
<keyword evidence="6" id="KW-0539">Nucleus</keyword>
<evidence type="ECO:0000313" key="10">
    <source>
        <dbReference type="Proteomes" id="UP000245783"/>
    </source>
</evidence>
<proteinExistence type="inferred from homology"/>
<dbReference type="InterPro" id="IPR050781">
    <property type="entry name" value="CWC22_splicing_factor"/>
</dbReference>
<evidence type="ECO:0000259" key="8">
    <source>
        <dbReference type="PROSITE" id="PS51366"/>
    </source>
</evidence>